<dbReference type="Gene3D" id="2.20.70.10">
    <property type="match status" value="1"/>
</dbReference>
<evidence type="ECO:0000313" key="4">
    <source>
        <dbReference type="Proteomes" id="UP000184188"/>
    </source>
</evidence>
<dbReference type="SMART" id="SM00456">
    <property type="entry name" value="WW"/>
    <property type="match status" value="1"/>
</dbReference>
<proteinExistence type="predicted"/>
<evidence type="ECO:0000256" key="1">
    <source>
        <dbReference type="SAM" id="MobiDB-lite"/>
    </source>
</evidence>
<dbReference type="Proteomes" id="UP000184188">
    <property type="component" value="Unassembled WGS sequence"/>
</dbReference>
<dbReference type="PROSITE" id="PS01159">
    <property type="entry name" value="WW_DOMAIN_1"/>
    <property type="match status" value="1"/>
</dbReference>
<dbReference type="InterPro" id="IPR036020">
    <property type="entry name" value="WW_dom_sf"/>
</dbReference>
<protein>
    <recommendedName>
        <fullName evidence="2">WW domain-containing protein</fullName>
    </recommendedName>
</protein>
<dbReference type="AlphaFoldDB" id="A0A1L9SN06"/>
<name>A0A1L9SN06_9EURO</name>
<organism evidence="3 4">
    <name type="scientific">Penicilliopsis zonata CBS 506.65</name>
    <dbReference type="NCBI Taxonomy" id="1073090"/>
    <lineage>
        <taxon>Eukaryota</taxon>
        <taxon>Fungi</taxon>
        <taxon>Dikarya</taxon>
        <taxon>Ascomycota</taxon>
        <taxon>Pezizomycotina</taxon>
        <taxon>Eurotiomycetes</taxon>
        <taxon>Eurotiomycetidae</taxon>
        <taxon>Eurotiales</taxon>
        <taxon>Aspergillaceae</taxon>
        <taxon>Penicilliopsis</taxon>
    </lineage>
</organism>
<dbReference type="RefSeq" id="XP_022582991.1">
    <property type="nucleotide sequence ID" value="XM_022724694.1"/>
</dbReference>
<evidence type="ECO:0000313" key="3">
    <source>
        <dbReference type="EMBL" id="OJJ48481.1"/>
    </source>
</evidence>
<feature type="region of interest" description="Disordered" evidence="1">
    <location>
        <begin position="28"/>
        <end position="51"/>
    </location>
</feature>
<dbReference type="SUPFAM" id="SSF51045">
    <property type="entry name" value="WW domain"/>
    <property type="match status" value="1"/>
</dbReference>
<sequence length="245" mass="27794">MEYVQEEVVDRWGPGGRDEFVEEETVYDDAVPRYAPPPPAGPPLDGPPGPPLPPNWFARWDDRDGCWFYENEITGETSWDRPPPPPGWGYGGGPPPQDDYVREEIVEERVDDYGYRQESLGEEAAEWMGRKVGEVERIPQDIADIPEDVADWAGREVGKVERFDDNIDYAYDEGKYEETANIVILVTWLRTPHSANSTVYRVLITESSHQSTVAIILMFAYAAKSFDTIKVRLLIKIDNAKNGVE</sequence>
<dbReference type="OrthoDB" id="2367685at2759"/>
<reference evidence="4" key="1">
    <citation type="journal article" date="2017" name="Genome Biol.">
        <title>Comparative genomics reveals high biological diversity and specific adaptations in the industrially and medically important fungal genus Aspergillus.</title>
        <authorList>
            <person name="de Vries R.P."/>
            <person name="Riley R."/>
            <person name="Wiebenga A."/>
            <person name="Aguilar-Osorio G."/>
            <person name="Amillis S."/>
            <person name="Uchima C.A."/>
            <person name="Anderluh G."/>
            <person name="Asadollahi M."/>
            <person name="Askin M."/>
            <person name="Barry K."/>
            <person name="Battaglia E."/>
            <person name="Bayram O."/>
            <person name="Benocci T."/>
            <person name="Braus-Stromeyer S.A."/>
            <person name="Caldana C."/>
            <person name="Canovas D."/>
            <person name="Cerqueira G.C."/>
            <person name="Chen F."/>
            <person name="Chen W."/>
            <person name="Choi C."/>
            <person name="Clum A."/>
            <person name="Dos Santos R.A."/>
            <person name="Damasio A.R."/>
            <person name="Diallinas G."/>
            <person name="Emri T."/>
            <person name="Fekete E."/>
            <person name="Flipphi M."/>
            <person name="Freyberg S."/>
            <person name="Gallo A."/>
            <person name="Gournas C."/>
            <person name="Habgood R."/>
            <person name="Hainaut M."/>
            <person name="Harispe M.L."/>
            <person name="Henrissat B."/>
            <person name="Hilden K.S."/>
            <person name="Hope R."/>
            <person name="Hossain A."/>
            <person name="Karabika E."/>
            <person name="Karaffa L."/>
            <person name="Karanyi Z."/>
            <person name="Krasevec N."/>
            <person name="Kuo A."/>
            <person name="Kusch H."/>
            <person name="LaButti K."/>
            <person name="Lagendijk E.L."/>
            <person name="Lapidus A."/>
            <person name="Levasseur A."/>
            <person name="Lindquist E."/>
            <person name="Lipzen A."/>
            <person name="Logrieco A.F."/>
            <person name="MacCabe A."/>
            <person name="Maekelae M.R."/>
            <person name="Malavazi I."/>
            <person name="Melin P."/>
            <person name="Meyer V."/>
            <person name="Mielnichuk N."/>
            <person name="Miskei M."/>
            <person name="Molnar A.P."/>
            <person name="Mule G."/>
            <person name="Ngan C.Y."/>
            <person name="Orejas M."/>
            <person name="Orosz E."/>
            <person name="Ouedraogo J.P."/>
            <person name="Overkamp K.M."/>
            <person name="Park H.-S."/>
            <person name="Perrone G."/>
            <person name="Piumi F."/>
            <person name="Punt P.J."/>
            <person name="Ram A.F."/>
            <person name="Ramon A."/>
            <person name="Rauscher S."/>
            <person name="Record E."/>
            <person name="Riano-Pachon D.M."/>
            <person name="Robert V."/>
            <person name="Roehrig J."/>
            <person name="Ruller R."/>
            <person name="Salamov A."/>
            <person name="Salih N.S."/>
            <person name="Samson R.A."/>
            <person name="Sandor E."/>
            <person name="Sanguinetti M."/>
            <person name="Schuetze T."/>
            <person name="Sepcic K."/>
            <person name="Shelest E."/>
            <person name="Sherlock G."/>
            <person name="Sophianopoulou V."/>
            <person name="Squina F.M."/>
            <person name="Sun H."/>
            <person name="Susca A."/>
            <person name="Todd R.B."/>
            <person name="Tsang A."/>
            <person name="Unkles S.E."/>
            <person name="van de Wiele N."/>
            <person name="van Rossen-Uffink D."/>
            <person name="Oliveira J.V."/>
            <person name="Vesth T.C."/>
            <person name="Visser J."/>
            <person name="Yu J.-H."/>
            <person name="Zhou M."/>
            <person name="Andersen M.R."/>
            <person name="Archer D.B."/>
            <person name="Baker S.E."/>
            <person name="Benoit I."/>
            <person name="Brakhage A.A."/>
            <person name="Braus G.H."/>
            <person name="Fischer R."/>
            <person name="Frisvad J.C."/>
            <person name="Goldman G.H."/>
            <person name="Houbraken J."/>
            <person name="Oakley B."/>
            <person name="Pocsi I."/>
            <person name="Scazzocchio C."/>
            <person name="Seiboth B."/>
            <person name="vanKuyk P.A."/>
            <person name="Wortman J."/>
            <person name="Dyer P.S."/>
            <person name="Grigoriev I.V."/>
        </authorList>
    </citation>
    <scope>NUCLEOTIDE SEQUENCE [LARGE SCALE GENOMIC DNA]</scope>
    <source>
        <strain evidence="4">CBS 506.65</strain>
    </source>
</reference>
<dbReference type="Pfam" id="PF00397">
    <property type="entry name" value="WW"/>
    <property type="match status" value="1"/>
</dbReference>
<gene>
    <name evidence="3" type="ORF">ASPZODRAFT_140773</name>
</gene>
<keyword evidence="4" id="KW-1185">Reference proteome</keyword>
<feature type="compositionally biased region" description="Pro residues" evidence="1">
    <location>
        <begin position="34"/>
        <end position="51"/>
    </location>
</feature>
<feature type="domain" description="WW" evidence="2">
    <location>
        <begin position="50"/>
        <end position="84"/>
    </location>
</feature>
<evidence type="ECO:0000259" key="2">
    <source>
        <dbReference type="PROSITE" id="PS50020"/>
    </source>
</evidence>
<accession>A0A1L9SN06</accession>
<dbReference type="VEuPathDB" id="FungiDB:ASPZODRAFT_140773"/>
<dbReference type="PROSITE" id="PS50020">
    <property type="entry name" value="WW_DOMAIN_2"/>
    <property type="match status" value="1"/>
</dbReference>
<dbReference type="InterPro" id="IPR001202">
    <property type="entry name" value="WW_dom"/>
</dbReference>
<dbReference type="EMBL" id="KV878339">
    <property type="protein sequence ID" value="OJJ48481.1"/>
    <property type="molecule type" value="Genomic_DNA"/>
</dbReference>
<dbReference type="GeneID" id="34611159"/>